<evidence type="ECO:0000256" key="5">
    <source>
        <dbReference type="ARBA" id="ARBA00022683"/>
    </source>
</evidence>
<dbReference type="InterPro" id="IPR011055">
    <property type="entry name" value="Dup_hybrid_motif"/>
</dbReference>
<evidence type="ECO:0000259" key="7">
    <source>
        <dbReference type="PROSITE" id="PS51093"/>
    </source>
</evidence>
<dbReference type="PROSITE" id="PS51093">
    <property type="entry name" value="PTS_EIIA_TYPE_1"/>
    <property type="match status" value="1"/>
</dbReference>
<evidence type="ECO:0000256" key="2">
    <source>
        <dbReference type="ARBA" id="ARBA00022448"/>
    </source>
</evidence>
<evidence type="ECO:0000313" key="8">
    <source>
        <dbReference type="EMBL" id="NNH23498.1"/>
    </source>
</evidence>
<evidence type="ECO:0000313" key="9">
    <source>
        <dbReference type="Proteomes" id="UP000555552"/>
    </source>
</evidence>
<evidence type="ECO:0000256" key="1">
    <source>
        <dbReference type="ARBA" id="ARBA00004496"/>
    </source>
</evidence>
<evidence type="ECO:0000256" key="4">
    <source>
        <dbReference type="ARBA" id="ARBA00022679"/>
    </source>
</evidence>
<dbReference type="InterPro" id="IPR001127">
    <property type="entry name" value="PTS_EIIA_1_perm"/>
</dbReference>
<dbReference type="AlphaFoldDB" id="A0A849C1C8"/>
<keyword evidence="9" id="KW-1185">Reference proteome</keyword>
<gene>
    <name evidence="8" type="ORF">HLB09_10420</name>
</gene>
<keyword evidence="4" id="KW-0808">Transferase</keyword>
<proteinExistence type="predicted"/>
<organism evidence="8 9">
    <name type="scientific">Pseudokineococcus marinus</name>
    <dbReference type="NCBI Taxonomy" id="351215"/>
    <lineage>
        <taxon>Bacteria</taxon>
        <taxon>Bacillati</taxon>
        <taxon>Actinomycetota</taxon>
        <taxon>Actinomycetes</taxon>
        <taxon>Kineosporiales</taxon>
        <taxon>Kineosporiaceae</taxon>
        <taxon>Pseudokineococcus</taxon>
    </lineage>
</organism>
<comment type="caution">
    <text evidence="8">The sequence shown here is derived from an EMBL/GenBank/DDBJ whole genome shotgun (WGS) entry which is preliminary data.</text>
</comment>
<dbReference type="GO" id="GO:0005737">
    <property type="term" value="C:cytoplasm"/>
    <property type="evidence" value="ECO:0007669"/>
    <property type="project" value="UniProtKB-SubCell"/>
</dbReference>
<accession>A0A849C1C8</accession>
<keyword evidence="2" id="KW-0813">Transport</keyword>
<dbReference type="EMBL" id="JABEMA010000150">
    <property type="protein sequence ID" value="NNH23498.1"/>
    <property type="molecule type" value="Genomic_DNA"/>
</dbReference>
<reference evidence="8 9" key="1">
    <citation type="submission" date="2020-05" db="EMBL/GenBank/DDBJ databases">
        <title>MicrobeNet Type strains.</title>
        <authorList>
            <person name="Nicholson A.C."/>
        </authorList>
    </citation>
    <scope>NUCLEOTIDE SEQUENCE [LARGE SCALE GENOMIC DNA]</scope>
    <source>
        <strain evidence="8 9">JCM 14547</strain>
    </source>
</reference>
<keyword evidence="6" id="KW-0418">Kinase</keyword>
<dbReference type="PROSITE" id="PS00371">
    <property type="entry name" value="PTS_EIIA_TYPE_1_HIS"/>
    <property type="match status" value="1"/>
</dbReference>
<comment type="subcellular location">
    <subcellularLocation>
        <location evidence="1">Cytoplasm</location>
    </subcellularLocation>
</comment>
<name>A0A849C1C8_9ACTN</name>
<dbReference type="Proteomes" id="UP000555552">
    <property type="component" value="Unassembled WGS sequence"/>
</dbReference>
<dbReference type="InterPro" id="IPR050890">
    <property type="entry name" value="PTS_EIIA_component"/>
</dbReference>
<evidence type="ECO:0000256" key="3">
    <source>
        <dbReference type="ARBA" id="ARBA00022597"/>
    </source>
</evidence>
<dbReference type="GO" id="GO:0016301">
    <property type="term" value="F:kinase activity"/>
    <property type="evidence" value="ECO:0007669"/>
    <property type="project" value="UniProtKB-KW"/>
</dbReference>
<dbReference type="PANTHER" id="PTHR45008:SF1">
    <property type="entry name" value="PTS SYSTEM GLUCOSE-SPECIFIC EIIA COMPONENT"/>
    <property type="match status" value="1"/>
</dbReference>
<evidence type="ECO:0000256" key="6">
    <source>
        <dbReference type="ARBA" id="ARBA00022777"/>
    </source>
</evidence>
<sequence length="147" mass="15136">MVAPLAGVVRPLADVPDRVFAQGLPGCGVALDPGRDGPVEALAPIGGRVVVLYAHAFVVAGDDGAAVLVHLGIDTVQLRGEGFELLVEQGEVVEAGQPVVRWDPGAVERGGRSPLVPVIAMDTPDEALADLAEGHVGAGDRLWTWVP</sequence>
<protein>
    <submittedName>
        <fullName evidence="8">PTS glucose transporter subunit IIA</fullName>
    </submittedName>
</protein>
<dbReference type="SUPFAM" id="SSF51261">
    <property type="entry name" value="Duplicated hybrid motif"/>
    <property type="match status" value="1"/>
</dbReference>
<dbReference type="GO" id="GO:0009401">
    <property type="term" value="P:phosphoenolpyruvate-dependent sugar phosphotransferase system"/>
    <property type="evidence" value="ECO:0007669"/>
    <property type="project" value="UniProtKB-KW"/>
</dbReference>
<feature type="domain" description="PTS EIIA type-1" evidence="7">
    <location>
        <begin position="17"/>
        <end position="122"/>
    </location>
</feature>
<dbReference type="Pfam" id="PF00358">
    <property type="entry name" value="PTS_EIIA_1"/>
    <property type="match status" value="1"/>
</dbReference>
<keyword evidence="3 8" id="KW-0762">Sugar transport</keyword>
<dbReference type="Gene3D" id="2.70.70.10">
    <property type="entry name" value="Glucose Permease (Domain IIA)"/>
    <property type="match status" value="1"/>
</dbReference>
<dbReference type="PANTHER" id="PTHR45008">
    <property type="entry name" value="PTS SYSTEM GLUCOSE-SPECIFIC EIIA COMPONENT"/>
    <property type="match status" value="1"/>
</dbReference>
<keyword evidence="5" id="KW-0598">Phosphotransferase system</keyword>